<dbReference type="PANTHER" id="PTHR36178:SF1">
    <property type="entry name" value="SODIUM_GLUTAMATE SYMPORTER"/>
    <property type="match status" value="1"/>
</dbReference>
<dbReference type="InterPro" id="IPR004445">
    <property type="entry name" value="GltS"/>
</dbReference>
<accession>A0A4R6BSV0</accession>
<dbReference type="NCBIfam" id="TIGR00210">
    <property type="entry name" value="gltS"/>
    <property type="match status" value="1"/>
</dbReference>
<feature type="transmembrane region" description="Helical" evidence="1">
    <location>
        <begin position="80"/>
        <end position="105"/>
    </location>
</feature>
<proteinExistence type="inferred from homology"/>
<keyword evidence="1" id="KW-0739">Sodium transport</keyword>
<feature type="transmembrane region" description="Helical" evidence="1">
    <location>
        <begin position="315"/>
        <end position="333"/>
    </location>
</feature>
<keyword evidence="1" id="KW-0406">Ion transport</keyword>
<dbReference type="GO" id="GO:0015501">
    <property type="term" value="F:glutamate:sodium symporter activity"/>
    <property type="evidence" value="ECO:0007669"/>
    <property type="project" value="UniProtKB-UniRule"/>
</dbReference>
<evidence type="ECO:0000313" key="3">
    <source>
        <dbReference type="EMBL" id="TDM05246.1"/>
    </source>
</evidence>
<keyword evidence="1" id="KW-0029">Amino-acid transport</keyword>
<feature type="transmembrane region" description="Helical" evidence="1">
    <location>
        <begin position="52"/>
        <end position="73"/>
    </location>
</feature>
<evidence type="ECO:0000256" key="1">
    <source>
        <dbReference type="HAMAP-Rule" id="MF_02062"/>
    </source>
</evidence>
<feature type="transmembrane region" description="Helical" evidence="1">
    <location>
        <begin position="226"/>
        <end position="245"/>
    </location>
</feature>
<feature type="transmembrane region" description="Helical" evidence="1">
    <location>
        <begin position="286"/>
        <end position="308"/>
    </location>
</feature>
<feature type="transmembrane region" description="Helical" evidence="1">
    <location>
        <begin position="257"/>
        <end position="280"/>
    </location>
</feature>
<comment type="caution">
    <text evidence="3">The sequence shown here is derived from an EMBL/GenBank/DDBJ whole genome shotgun (WGS) entry which is preliminary data.</text>
</comment>
<dbReference type="HAMAP" id="MF_02062">
    <property type="entry name" value="GltS"/>
    <property type="match status" value="1"/>
</dbReference>
<dbReference type="OrthoDB" id="4921038at2"/>
<comment type="similarity">
    <text evidence="1">Belongs to the glutamate:Na(+) symporter (ESS) (TC 2.A.27) family.</text>
</comment>
<evidence type="ECO:0000313" key="4">
    <source>
        <dbReference type="Proteomes" id="UP000294802"/>
    </source>
</evidence>
<keyword evidence="1" id="KW-1133">Transmembrane helix</keyword>
<protein>
    <recommendedName>
        <fullName evidence="1 2">Sodium/glutamate symporter</fullName>
    </recommendedName>
</protein>
<reference evidence="3 4" key="1">
    <citation type="submission" date="2019-01" db="EMBL/GenBank/DDBJ databases">
        <title>Draft genome sequences of the type strains of six Macrococcus species.</title>
        <authorList>
            <person name="Mazhar S."/>
            <person name="Altermann E."/>
            <person name="Hill C."/>
            <person name="Mcauliffe O."/>
        </authorList>
    </citation>
    <scope>NUCLEOTIDE SEQUENCE [LARGE SCALE GENOMIC DNA]</scope>
    <source>
        <strain evidence="3 4">CCM4815</strain>
    </source>
</reference>
<sequence length="381" mass="40532">MVYLVGEFLIRKLNFLYRFAIPAPVVGGLLFALLAWALSSLGILTLKMNTDFQSLFMLAFFTTIGLGASFALVKLGGRLLVIYWLACGFLALMQNVIGVSLASLFGLDPLIGVVTGAASMEGGHGAVTAYGTTIEEMGTKGALSIGLASATLGLISGGLVGGPVVQGLIRKYNLKPTEVNNDIQEKHLNRDEEVDSNQFILTSAIIVFCMAIGSLLGEWFTNVTGFALPGYVGAMFLAVIIRNIIEGVKPEMINLKINNLIGDITLAIFLSMALMSINFAEISGNVVPIFVTLIAQVVFIVLFGRYVLFNLLGKSYDAAIMIAGFLGHGLGATPNAMANMDSVTKQFGPSQKAFLIVPVVGAFLIDIFAVPIIVTTINLFS</sequence>
<name>A0A4R6BSV0_9STAP</name>
<comment type="subcellular location">
    <subcellularLocation>
        <location evidence="1">Cell membrane</location>
        <topology evidence="1">Multi-pass membrane protein</topology>
    </subcellularLocation>
</comment>
<keyword evidence="1" id="KW-0769">Symport</keyword>
<feature type="transmembrane region" description="Helical" evidence="1">
    <location>
        <begin position="353"/>
        <end position="380"/>
    </location>
</feature>
<dbReference type="AlphaFoldDB" id="A0A4R6BSV0"/>
<keyword evidence="1" id="KW-0472">Membrane</keyword>
<gene>
    <name evidence="3" type="primary">gltS</name>
    <name evidence="3" type="ORF">ERX29_10355</name>
</gene>
<dbReference type="Proteomes" id="UP000294802">
    <property type="component" value="Unassembled WGS sequence"/>
</dbReference>
<feature type="transmembrane region" description="Helical" evidence="1">
    <location>
        <begin position="21"/>
        <end position="46"/>
    </location>
</feature>
<dbReference type="EMBL" id="SCWB01000022">
    <property type="protein sequence ID" value="TDM05246.1"/>
    <property type="molecule type" value="Genomic_DNA"/>
</dbReference>
<comment type="function">
    <text evidence="1">Catalyzes the sodium-dependent transport of glutamate.</text>
</comment>
<keyword evidence="1" id="KW-0915">Sodium</keyword>
<keyword evidence="1" id="KW-1003">Cell membrane</keyword>
<dbReference type="Pfam" id="PF03616">
    <property type="entry name" value="Glt_symporter"/>
    <property type="match status" value="1"/>
</dbReference>
<keyword evidence="4" id="KW-1185">Reference proteome</keyword>
<feature type="transmembrane region" description="Helical" evidence="1">
    <location>
        <begin position="199"/>
        <end position="220"/>
    </location>
</feature>
<dbReference type="GO" id="GO:0015813">
    <property type="term" value="P:L-glutamate transmembrane transport"/>
    <property type="evidence" value="ECO:0007669"/>
    <property type="project" value="UniProtKB-UniRule"/>
</dbReference>
<keyword evidence="1" id="KW-0812">Transmembrane</keyword>
<keyword evidence="1" id="KW-0813">Transport</keyword>
<dbReference type="GO" id="GO:0005886">
    <property type="term" value="C:plasma membrane"/>
    <property type="evidence" value="ECO:0007669"/>
    <property type="project" value="UniProtKB-SubCell"/>
</dbReference>
<evidence type="ECO:0000256" key="2">
    <source>
        <dbReference type="NCBIfam" id="TIGR00210"/>
    </source>
</evidence>
<feature type="transmembrane region" description="Helical" evidence="1">
    <location>
        <begin position="142"/>
        <end position="165"/>
    </location>
</feature>
<dbReference type="RefSeq" id="WP_133444599.1">
    <property type="nucleotide sequence ID" value="NZ_SCWB01000022.1"/>
</dbReference>
<organism evidence="3 4">
    <name type="scientific">Macrococcus lamae</name>
    <dbReference type="NCBI Taxonomy" id="198484"/>
    <lineage>
        <taxon>Bacteria</taxon>
        <taxon>Bacillati</taxon>
        <taxon>Bacillota</taxon>
        <taxon>Bacilli</taxon>
        <taxon>Bacillales</taxon>
        <taxon>Staphylococcaceae</taxon>
        <taxon>Macrococcus</taxon>
    </lineage>
</organism>
<dbReference type="PANTHER" id="PTHR36178">
    <property type="entry name" value="SLR0625 PROTEIN"/>
    <property type="match status" value="1"/>
</dbReference>